<dbReference type="Proteomes" id="UP001409585">
    <property type="component" value="Unassembled WGS sequence"/>
</dbReference>
<dbReference type="InterPro" id="IPR010290">
    <property type="entry name" value="TM_effector"/>
</dbReference>
<evidence type="ECO:0000313" key="9">
    <source>
        <dbReference type="EMBL" id="GAA4959513.1"/>
    </source>
</evidence>
<dbReference type="InterPro" id="IPR020846">
    <property type="entry name" value="MFS_dom"/>
</dbReference>
<protein>
    <recommendedName>
        <fullName evidence="8">Major facilitator superfamily (MFS) profile domain-containing protein</fullName>
    </recommendedName>
</protein>
<dbReference type="Gene3D" id="1.20.1250.20">
    <property type="entry name" value="MFS general substrate transporter like domains"/>
    <property type="match status" value="1"/>
</dbReference>
<accession>A0AAV3U8U9</accession>
<dbReference type="PANTHER" id="PTHR23513:SF6">
    <property type="entry name" value="MAJOR FACILITATOR SUPERFAMILY ASSOCIATED DOMAIN-CONTAINING PROTEIN"/>
    <property type="match status" value="1"/>
</dbReference>
<feature type="transmembrane region" description="Helical" evidence="7">
    <location>
        <begin position="136"/>
        <end position="158"/>
    </location>
</feature>
<feature type="transmembrane region" description="Helical" evidence="7">
    <location>
        <begin position="223"/>
        <end position="247"/>
    </location>
</feature>
<evidence type="ECO:0000259" key="8">
    <source>
        <dbReference type="PROSITE" id="PS50850"/>
    </source>
</evidence>
<dbReference type="PROSITE" id="PS50850">
    <property type="entry name" value="MFS"/>
    <property type="match status" value="1"/>
</dbReference>
<dbReference type="EMBL" id="BAABLX010000078">
    <property type="protein sequence ID" value="GAA4959513.1"/>
    <property type="molecule type" value="Genomic_DNA"/>
</dbReference>
<feature type="domain" description="Major facilitator superfamily (MFS) profile" evidence="8">
    <location>
        <begin position="1"/>
        <end position="313"/>
    </location>
</feature>
<keyword evidence="4 7" id="KW-0812">Transmembrane</keyword>
<keyword evidence="2" id="KW-0813">Transport</keyword>
<keyword evidence="6 7" id="KW-0472">Membrane</keyword>
<keyword evidence="10" id="KW-1185">Reference proteome</keyword>
<evidence type="ECO:0000256" key="1">
    <source>
        <dbReference type="ARBA" id="ARBA00004651"/>
    </source>
</evidence>
<dbReference type="InterPro" id="IPR036259">
    <property type="entry name" value="MFS_trans_sf"/>
</dbReference>
<comment type="subcellular location">
    <subcellularLocation>
        <location evidence="1">Cell membrane</location>
        <topology evidence="1">Multi-pass membrane protein</topology>
    </subcellularLocation>
</comment>
<dbReference type="Pfam" id="PF05977">
    <property type="entry name" value="MFS_3"/>
    <property type="match status" value="1"/>
</dbReference>
<evidence type="ECO:0000256" key="7">
    <source>
        <dbReference type="SAM" id="Phobius"/>
    </source>
</evidence>
<feature type="transmembrane region" description="Helical" evidence="7">
    <location>
        <begin position="287"/>
        <end position="307"/>
    </location>
</feature>
<evidence type="ECO:0000313" key="10">
    <source>
        <dbReference type="Proteomes" id="UP001409585"/>
    </source>
</evidence>
<evidence type="ECO:0000256" key="2">
    <source>
        <dbReference type="ARBA" id="ARBA00022448"/>
    </source>
</evidence>
<sequence length="323" mass="33403">MVAGLVALAMALGMFSLPVLLVASVLVGAVSAAHHPIRLAFIPRIVGRQALPSAIGLSATMFNTSRVLGPALSGALIANASVVFTLLFATGAYLASTIALTRVKLDYQPSTVQHKSILAELLEGIRTSAGRPVIRLILLLTVFNGLLGRTLLELLPALSGKLLGGSASELAWLTAAAGVGSIIGGLIIARLRDNHGLLFRIVIAGLAVAAVSLVPLYMAAQLWLLALLVGVVSLVTTVTGISSQALAQLTVADDMRGRVMSLWTVCSMGSPAIGTFGVGAVADHVGFATTLNAMAALALVALFWVWLPVRRQIRRAQAVNPSA</sequence>
<dbReference type="PANTHER" id="PTHR23513">
    <property type="entry name" value="INTEGRAL MEMBRANE EFFLUX PROTEIN-RELATED"/>
    <property type="match status" value="1"/>
</dbReference>
<dbReference type="SUPFAM" id="SSF103473">
    <property type="entry name" value="MFS general substrate transporter"/>
    <property type="match status" value="1"/>
</dbReference>
<feature type="transmembrane region" description="Helical" evidence="7">
    <location>
        <begin position="71"/>
        <end position="95"/>
    </location>
</feature>
<feature type="transmembrane region" description="Helical" evidence="7">
    <location>
        <begin position="197"/>
        <end position="217"/>
    </location>
</feature>
<evidence type="ECO:0000256" key="6">
    <source>
        <dbReference type="ARBA" id="ARBA00023136"/>
    </source>
</evidence>
<evidence type="ECO:0000256" key="5">
    <source>
        <dbReference type="ARBA" id="ARBA00022989"/>
    </source>
</evidence>
<evidence type="ECO:0000256" key="4">
    <source>
        <dbReference type="ARBA" id="ARBA00022692"/>
    </source>
</evidence>
<feature type="transmembrane region" description="Helical" evidence="7">
    <location>
        <begin position="259"/>
        <end position="281"/>
    </location>
</feature>
<name>A0AAV3U8U9_9ALTE</name>
<reference evidence="10" key="1">
    <citation type="journal article" date="2019" name="Int. J. Syst. Evol. Microbiol.">
        <title>The Global Catalogue of Microorganisms (GCM) 10K type strain sequencing project: providing services to taxonomists for standard genome sequencing and annotation.</title>
        <authorList>
            <consortium name="The Broad Institute Genomics Platform"/>
            <consortium name="The Broad Institute Genome Sequencing Center for Infectious Disease"/>
            <person name="Wu L."/>
            <person name="Ma J."/>
        </authorList>
    </citation>
    <scope>NUCLEOTIDE SEQUENCE [LARGE SCALE GENOMIC DNA]</scope>
    <source>
        <strain evidence="10">JCM 19134</strain>
    </source>
</reference>
<proteinExistence type="predicted"/>
<feature type="transmembrane region" description="Helical" evidence="7">
    <location>
        <begin position="170"/>
        <end position="190"/>
    </location>
</feature>
<evidence type="ECO:0000256" key="3">
    <source>
        <dbReference type="ARBA" id="ARBA00022475"/>
    </source>
</evidence>
<keyword evidence="3" id="KW-1003">Cell membrane</keyword>
<comment type="caution">
    <text evidence="9">The sequence shown here is derived from an EMBL/GenBank/DDBJ whole genome shotgun (WGS) entry which is preliminary data.</text>
</comment>
<keyword evidence="5 7" id="KW-1133">Transmembrane helix</keyword>
<dbReference type="GO" id="GO:0022857">
    <property type="term" value="F:transmembrane transporter activity"/>
    <property type="evidence" value="ECO:0007669"/>
    <property type="project" value="InterPro"/>
</dbReference>
<dbReference type="AlphaFoldDB" id="A0AAV3U8U9"/>
<dbReference type="CDD" id="cd06173">
    <property type="entry name" value="MFS_MefA_like"/>
    <property type="match status" value="1"/>
</dbReference>
<organism evidence="9 10">
    <name type="scientific">Halioxenophilus aromaticivorans</name>
    <dbReference type="NCBI Taxonomy" id="1306992"/>
    <lineage>
        <taxon>Bacteria</taxon>
        <taxon>Pseudomonadati</taxon>
        <taxon>Pseudomonadota</taxon>
        <taxon>Gammaproteobacteria</taxon>
        <taxon>Alteromonadales</taxon>
        <taxon>Alteromonadaceae</taxon>
        <taxon>Halioxenophilus</taxon>
    </lineage>
</organism>
<dbReference type="GO" id="GO:0005886">
    <property type="term" value="C:plasma membrane"/>
    <property type="evidence" value="ECO:0007669"/>
    <property type="project" value="UniProtKB-SubCell"/>
</dbReference>
<gene>
    <name evidence="9" type="ORF">GCM10025791_45670</name>
</gene>